<dbReference type="GO" id="GO:0009037">
    <property type="term" value="F:tyrosine-based site-specific recombinase activity"/>
    <property type="evidence" value="ECO:0007669"/>
    <property type="project" value="UniProtKB-UniRule"/>
</dbReference>
<dbReference type="Proteomes" id="UP000050996">
    <property type="component" value="Unassembled WGS sequence"/>
</dbReference>
<accession>A0A0Q3VGS6</accession>
<dbReference type="AlphaFoldDB" id="A0A0Q3VGS6"/>
<evidence type="ECO:0000256" key="11">
    <source>
        <dbReference type="NCBIfam" id="TIGR02224"/>
    </source>
</evidence>
<dbReference type="GO" id="GO:0051301">
    <property type="term" value="P:cell division"/>
    <property type="evidence" value="ECO:0007669"/>
    <property type="project" value="UniProtKB-UniRule"/>
</dbReference>
<dbReference type="Pfam" id="PF00589">
    <property type="entry name" value="Phage_integrase"/>
    <property type="match status" value="1"/>
</dbReference>
<feature type="active site" evidence="10">
    <location>
        <position position="174"/>
    </location>
</feature>
<feature type="active site" evidence="10">
    <location>
        <position position="273"/>
    </location>
</feature>
<feature type="active site" evidence="10">
    <location>
        <position position="250"/>
    </location>
</feature>
<dbReference type="PATRIC" id="fig|1637975.4.peg.2051"/>
<evidence type="ECO:0000313" key="15">
    <source>
        <dbReference type="Proteomes" id="UP000050996"/>
    </source>
</evidence>
<dbReference type="InterPro" id="IPR023009">
    <property type="entry name" value="Tyrosine_recombinase_XerC/XerD"/>
</dbReference>
<dbReference type="CDD" id="cd00798">
    <property type="entry name" value="INT_XerDC_C"/>
    <property type="match status" value="1"/>
</dbReference>
<organism evidence="14 15">
    <name type="scientific">Cytobacillus solani</name>
    <dbReference type="NCBI Taxonomy" id="1637975"/>
    <lineage>
        <taxon>Bacteria</taxon>
        <taxon>Bacillati</taxon>
        <taxon>Bacillota</taxon>
        <taxon>Bacilli</taxon>
        <taxon>Bacillales</taxon>
        <taxon>Bacillaceae</taxon>
        <taxon>Cytobacillus</taxon>
    </lineage>
</organism>
<dbReference type="PROSITE" id="PS51898">
    <property type="entry name" value="TYR_RECOMBINASE"/>
    <property type="match status" value="1"/>
</dbReference>
<keyword evidence="3 10" id="KW-0963">Cytoplasm</keyword>
<evidence type="ECO:0000256" key="10">
    <source>
        <dbReference type="HAMAP-Rule" id="MF_01808"/>
    </source>
</evidence>
<evidence type="ECO:0000259" key="12">
    <source>
        <dbReference type="PROSITE" id="PS51898"/>
    </source>
</evidence>
<keyword evidence="9 10" id="KW-0131">Cell cycle</keyword>
<keyword evidence="6 10" id="KW-0229">DNA integration</keyword>
<evidence type="ECO:0000256" key="4">
    <source>
        <dbReference type="ARBA" id="ARBA00022618"/>
    </source>
</evidence>
<dbReference type="InterPro" id="IPR004107">
    <property type="entry name" value="Integrase_SAM-like_N"/>
</dbReference>
<evidence type="ECO:0000256" key="1">
    <source>
        <dbReference type="ARBA" id="ARBA00004496"/>
    </source>
</evidence>
<keyword evidence="5 10" id="KW-0159">Chromosome partition</keyword>
<dbReference type="InterPro" id="IPR010998">
    <property type="entry name" value="Integrase_recombinase_N"/>
</dbReference>
<dbReference type="HAMAP" id="MF_01808">
    <property type="entry name" value="Recomb_XerC_XerD"/>
    <property type="match status" value="1"/>
</dbReference>
<dbReference type="InterPro" id="IPR011010">
    <property type="entry name" value="DNA_brk_join_enz"/>
</dbReference>
<dbReference type="GO" id="GO:0007059">
    <property type="term" value="P:chromosome segregation"/>
    <property type="evidence" value="ECO:0007669"/>
    <property type="project" value="UniProtKB-UniRule"/>
</dbReference>
<keyword evidence="8 10" id="KW-0233">DNA recombination</keyword>
<dbReference type="GO" id="GO:0006313">
    <property type="term" value="P:DNA transposition"/>
    <property type="evidence" value="ECO:0007669"/>
    <property type="project" value="UniProtKB-UniRule"/>
</dbReference>
<dbReference type="GO" id="GO:0003677">
    <property type="term" value="F:DNA binding"/>
    <property type="evidence" value="ECO:0007669"/>
    <property type="project" value="UniProtKB-UniRule"/>
</dbReference>
<dbReference type="Pfam" id="PF02899">
    <property type="entry name" value="Phage_int_SAM_1"/>
    <property type="match status" value="1"/>
</dbReference>
<keyword evidence="4 10" id="KW-0132">Cell division</keyword>
<evidence type="ECO:0000256" key="8">
    <source>
        <dbReference type="ARBA" id="ARBA00023172"/>
    </source>
</evidence>
<keyword evidence="7 10" id="KW-0238">DNA-binding</keyword>
<dbReference type="NCBIfam" id="TIGR02224">
    <property type="entry name" value="recomb_XerC"/>
    <property type="match status" value="1"/>
</dbReference>
<evidence type="ECO:0000256" key="9">
    <source>
        <dbReference type="ARBA" id="ARBA00023306"/>
    </source>
</evidence>
<dbReference type="Gene3D" id="1.10.150.130">
    <property type="match status" value="1"/>
</dbReference>
<feature type="active site" description="O-(3'-phospho-DNA)-tyrosine intermediate" evidence="10">
    <location>
        <position position="282"/>
    </location>
</feature>
<dbReference type="InterPro" id="IPR044068">
    <property type="entry name" value="CB"/>
</dbReference>
<feature type="active site" evidence="10">
    <location>
        <position position="247"/>
    </location>
</feature>
<evidence type="ECO:0000313" key="14">
    <source>
        <dbReference type="EMBL" id="KQL19106.1"/>
    </source>
</evidence>
<dbReference type="SUPFAM" id="SSF56349">
    <property type="entry name" value="DNA breaking-rejoining enzymes"/>
    <property type="match status" value="1"/>
</dbReference>
<dbReference type="STRING" id="1637975.AN957_11280"/>
<comment type="subunit">
    <text evidence="10">Forms a cyclic heterotetrameric complex composed of two molecules of XerC and two molecules of XerD.</text>
</comment>
<reference evidence="14 15" key="1">
    <citation type="submission" date="2015-09" db="EMBL/GenBank/DDBJ databases">
        <title>Genome sequencing project for genomic taxonomy and phylogenomics of Bacillus-like bacteria.</title>
        <authorList>
            <person name="Liu B."/>
            <person name="Wang J."/>
            <person name="Zhu Y."/>
            <person name="Liu G."/>
            <person name="Chen Q."/>
            <person name="Chen Z."/>
            <person name="Lan J."/>
            <person name="Che J."/>
            <person name="Ge C."/>
            <person name="Shi H."/>
            <person name="Pan Z."/>
            <person name="Liu X."/>
        </authorList>
    </citation>
    <scope>NUCLEOTIDE SEQUENCE [LARGE SCALE GENOMIC DNA]</scope>
    <source>
        <strain evidence="14 15">FJAT-18043</strain>
    </source>
</reference>
<dbReference type="RefSeq" id="WP_053475655.1">
    <property type="nucleotide sequence ID" value="NZ_CP041305.1"/>
</dbReference>
<name>A0A0Q3VGS6_9BACI</name>
<dbReference type="InterPro" id="IPR011931">
    <property type="entry name" value="Recomb_XerC"/>
</dbReference>
<dbReference type="PROSITE" id="PS51900">
    <property type="entry name" value="CB"/>
    <property type="match status" value="1"/>
</dbReference>
<dbReference type="InterPro" id="IPR050090">
    <property type="entry name" value="Tyrosine_recombinase_XerCD"/>
</dbReference>
<keyword evidence="15" id="KW-1185">Reference proteome</keyword>
<dbReference type="NCBIfam" id="NF040815">
    <property type="entry name" value="recomb_XerA_Arch"/>
    <property type="match status" value="1"/>
</dbReference>
<dbReference type="InterPro" id="IPR002104">
    <property type="entry name" value="Integrase_catalytic"/>
</dbReference>
<evidence type="ECO:0000259" key="13">
    <source>
        <dbReference type="PROSITE" id="PS51900"/>
    </source>
</evidence>
<sequence>MDPNVNNSLTLFIEYLQIEKNYSQYTIEHYHHDISEFFMFMTEQSISSIDDVKYLDVRIYLTKLYDEKLARKTVARKISCLRSFFKFLVRERLVQDNPFALAFIPKAEKKLPEFFYEEEMDALFHACETETSLGQRNKALLELLYATGMRVSECSQIRMKDLDMYLSTVLVHGKGNKQRYIPFGSFAHDALQNYIDNGRKSLLSKRDTPNDYLFLNFRGGQLTSRGIRLILDKLIEQSTLTGKIHPHMLRHTFATHLLANGADMRTVQELLGHAFLSSTQVYTHVSNEYLRKTYNTHHPRA</sequence>
<comment type="function">
    <text evidence="10">Site-specific tyrosine recombinase, which acts by catalyzing the cutting and rejoining of the recombining DNA molecules. The XerC-XerD complex is essential to convert dimers of the bacterial chromosome into monomers to permit their segregation at cell division. It also contributes to the segregational stability of plasmids.</text>
</comment>
<protein>
    <recommendedName>
        <fullName evidence="10 11">Tyrosine recombinase XerC</fullName>
    </recommendedName>
</protein>
<dbReference type="InterPro" id="IPR013762">
    <property type="entry name" value="Integrase-like_cat_sf"/>
</dbReference>
<evidence type="ECO:0000256" key="2">
    <source>
        <dbReference type="ARBA" id="ARBA00006657"/>
    </source>
</evidence>
<evidence type="ECO:0000256" key="5">
    <source>
        <dbReference type="ARBA" id="ARBA00022829"/>
    </source>
</evidence>
<comment type="caution">
    <text evidence="14">The sequence shown here is derived from an EMBL/GenBank/DDBJ whole genome shotgun (WGS) entry which is preliminary data.</text>
</comment>
<dbReference type="Gene3D" id="1.10.443.10">
    <property type="entry name" value="Intergrase catalytic core"/>
    <property type="match status" value="1"/>
</dbReference>
<evidence type="ECO:0000256" key="7">
    <source>
        <dbReference type="ARBA" id="ARBA00023125"/>
    </source>
</evidence>
<gene>
    <name evidence="10" type="primary">xerC</name>
    <name evidence="14" type="ORF">AN957_11280</name>
</gene>
<dbReference type="NCBIfam" id="NF001399">
    <property type="entry name" value="PRK00283.1"/>
    <property type="match status" value="1"/>
</dbReference>
<feature type="active site" evidence="10">
    <location>
        <position position="150"/>
    </location>
</feature>
<evidence type="ECO:0000256" key="6">
    <source>
        <dbReference type="ARBA" id="ARBA00022908"/>
    </source>
</evidence>
<dbReference type="GO" id="GO:0005737">
    <property type="term" value="C:cytoplasm"/>
    <property type="evidence" value="ECO:0007669"/>
    <property type="project" value="UniProtKB-SubCell"/>
</dbReference>
<proteinExistence type="inferred from homology"/>
<dbReference type="PANTHER" id="PTHR30349:SF77">
    <property type="entry name" value="TYROSINE RECOMBINASE XERC"/>
    <property type="match status" value="1"/>
</dbReference>
<comment type="subcellular location">
    <subcellularLocation>
        <location evidence="1 10">Cytoplasm</location>
    </subcellularLocation>
</comment>
<evidence type="ECO:0000256" key="3">
    <source>
        <dbReference type="ARBA" id="ARBA00022490"/>
    </source>
</evidence>
<feature type="domain" description="Tyr recombinase" evidence="12">
    <location>
        <begin position="110"/>
        <end position="295"/>
    </location>
</feature>
<feature type="domain" description="Core-binding (CB)" evidence="13">
    <location>
        <begin position="3"/>
        <end position="89"/>
    </location>
</feature>
<dbReference type="PANTHER" id="PTHR30349">
    <property type="entry name" value="PHAGE INTEGRASE-RELATED"/>
    <property type="match status" value="1"/>
</dbReference>
<dbReference type="EMBL" id="LJIX01000006">
    <property type="protein sequence ID" value="KQL19106.1"/>
    <property type="molecule type" value="Genomic_DNA"/>
</dbReference>
<comment type="similarity">
    <text evidence="2 10">Belongs to the 'phage' integrase family. XerC subfamily.</text>
</comment>